<dbReference type="FunFam" id="1.25.40.10:FF:000158">
    <property type="entry name" value="pentatricopeptide repeat-containing protein At2g33680"/>
    <property type="match status" value="1"/>
</dbReference>
<dbReference type="PANTHER" id="PTHR47926:SF511">
    <property type="entry name" value="PENTATRICOPEPTIDE REPEAT-CONTAINING PROTEIN"/>
    <property type="match status" value="1"/>
</dbReference>
<dbReference type="InterPro" id="IPR002885">
    <property type="entry name" value="PPR_rpt"/>
</dbReference>
<reference evidence="3" key="1">
    <citation type="submission" date="2021-01" db="EMBL/GenBank/DDBJ databases">
        <title>Adiantum capillus-veneris genome.</title>
        <authorList>
            <person name="Fang Y."/>
            <person name="Liao Q."/>
        </authorList>
    </citation>
    <scope>NUCLEOTIDE SEQUENCE</scope>
    <source>
        <strain evidence="3">H3</strain>
        <tissue evidence="3">Leaf</tissue>
    </source>
</reference>
<dbReference type="GO" id="GO:0009451">
    <property type="term" value="P:RNA modification"/>
    <property type="evidence" value="ECO:0007669"/>
    <property type="project" value="InterPro"/>
</dbReference>
<dbReference type="NCBIfam" id="TIGR00756">
    <property type="entry name" value="PPR"/>
    <property type="match status" value="2"/>
</dbReference>
<dbReference type="FunFam" id="1.25.40.10:FF:000344">
    <property type="entry name" value="Pentatricopeptide repeat-containing protein"/>
    <property type="match status" value="1"/>
</dbReference>
<dbReference type="GO" id="GO:0003723">
    <property type="term" value="F:RNA binding"/>
    <property type="evidence" value="ECO:0007669"/>
    <property type="project" value="InterPro"/>
</dbReference>
<dbReference type="PANTHER" id="PTHR47926">
    <property type="entry name" value="PENTATRICOPEPTIDE REPEAT-CONTAINING PROTEIN"/>
    <property type="match status" value="1"/>
</dbReference>
<dbReference type="Proteomes" id="UP000886520">
    <property type="component" value="Chromosome 19"/>
</dbReference>
<dbReference type="AlphaFoldDB" id="A0A9D4Z996"/>
<accession>A0A9D4Z996</accession>
<dbReference type="Pfam" id="PF13041">
    <property type="entry name" value="PPR_2"/>
    <property type="match status" value="2"/>
</dbReference>
<sequence>MQLLRCRGGNSLLQSFHGELQYVCATGELDRAMSLIENSPSSSESSYMCLLKACAKRKALPVARRLQRHFESCTVDLSSSVGEHLVLTLARCGATDDALFILHTLPHRTVFAWTAIISSLADDTARAADALCLYQHMIKDNVDPDSYTFVALFKACGCVPDLEYGKLLHAQARWRGLVADLFVCSALVCMYGKCGTVDDARAAFRDVTEHNTVSWTAMASAFVDHGLGFEALLSYRQMIEEGVNPNQAAFVTAIQACGLIPDRQDESRKAPLEIGMALHADAHKQGLASDPFVVTTLVNLYGKSGALSKAQHTFKHLKHPTIPTWNSLISACIENDQIEEALKLYVRMLDQGLNPDCQTYVFTLQACGILVEREDREAVKFGDCLLMAQRIVRALHTDVHRNGFTADVFVGTTLLSAYGKCGLISEAEDIFTTLPGRNLITWNALLSAYTEQGEAGKALLLYSQMLEQDIGVDDAFCACVLQACCEVGSVDICTQMHFYIICMGSDANVHLIWSVLHAYGSSASTKEFGMVFGALAHPDVVILNACITGYAREGNFFTTAQAFKEWILAGFYPDEVTFATVLSACSHAGLVDVGAEYFEFMSAHYHLHAKPAHYVCMVDLLGRAGVFSKVENIVRRIRFLDVAAMWSCLMCACCTHGHYELGKLAFLHASRVYPEDTAAYVLMSNMFSSICSPGEIVGSISDLAD</sequence>
<comment type="caution">
    <text evidence="3">The sequence shown here is derived from an EMBL/GenBank/DDBJ whole genome shotgun (WGS) entry which is preliminary data.</text>
</comment>
<feature type="repeat" description="PPR" evidence="2">
    <location>
        <begin position="109"/>
        <end position="144"/>
    </location>
</feature>
<dbReference type="Gene3D" id="1.25.40.10">
    <property type="entry name" value="Tetratricopeptide repeat domain"/>
    <property type="match status" value="5"/>
</dbReference>
<evidence type="ECO:0000313" key="4">
    <source>
        <dbReference type="Proteomes" id="UP000886520"/>
    </source>
</evidence>
<dbReference type="PROSITE" id="PS51375">
    <property type="entry name" value="PPR"/>
    <property type="match status" value="4"/>
</dbReference>
<name>A0A9D4Z996_ADICA</name>
<dbReference type="EMBL" id="JABFUD020000019">
    <property type="protein sequence ID" value="KAI5065545.1"/>
    <property type="molecule type" value="Genomic_DNA"/>
</dbReference>
<evidence type="ECO:0000256" key="2">
    <source>
        <dbReference type="PROSITE-ProRule" id="PRU00708"/>
    </source>
</evidence>
<evidence type="ECO:0000313" key="3">
    <source>
        <dbReference type="EMBL" id="KAI5065545.1"/>
    </source>
</evidence>
<evidence type="ECO:0000256" key="1">
    <source>
        <dbReference type="ARBA" id="ARBA00022737"/>
    </source>
</evidence>
<keyword evidence="4" id="KW-1185">Reference proteome</keyword>
<dbReference type="InterPro" id="IPR011990">
    <property type="entry name" value="TPR-like_helical_dom_sf"/>
</dbReference>
<gene>
    <name evidence="3" type="ORF">GOP47_0020240</name>
</gene>
<feature type="repeat" description="PPR" evidence="2">
    <location>
        <begin position="211"/>
        <end position="245"/>
    </location>
</feature>
<feature type="repeat" description="PPR" evidence="2">
    <location>
        <begin position="321"/>
        <end position="355"/>
    </location>
</feature>
<dbReference type="OrthoDB" id="1901830at2759"/>
<dbReference type="Pfam" id="PF01535">
    <property type="entry name" value="PPR"/>
    <property type="match status" value="3"/>
</dbReference>
<protein>
    <recommendedName>
        <fullName evidence="5">Pentatricopeptide repeat-containing protein</fullName>
    </recommendedName>
</protein>
<keyword evidence="1" id="KW-0677">Repeat</keyword>
<evidence type="ECO:0008006" key="5">
    <source>
        <dbReference type="Google" id="ProtNLM"/>
    </source>
</evidence>
<feature type="repeat" description="PPR" evidence="2">
    <location>
        <begin position="438"/>
        <end position="472"/>
    </location>
</feature>
<dbReference type="InterPro" id="IPR046960">
    <property type="entry name" value="PPR_At4g14850-like_plant"/>
</dbReference>
<dbReference type="GO" id="GO:0048731">
    <property type="term" value="P:system development"/>
    <property type="evidence" value="ECO:0007669"/>
    <property type="project" value="UniProtKB-ARBA"/>
</dbReference>
<organism evidence="3 4">
    <name type="scientific">Adiantum capillus-veneris</name>
    <name type="common">Maidenhair fern</name>
    <dbReference type="NCBI Taxonomy" id="13818"/>
    <lineage>
        <taxon>Eukaryota</taxon>
        <taxon>Viridiplantae</taxon>
        <taxon>Streptophyta</taxon>
        <taxon>Embryophyta</taxon>
        <taxon>Tracheophyta</taxon>
        <taxon>Polypodiopsida</taxon>
        <taxon>Polypodiidae</taxon>
        <taxon>Polypodiales</taxon>
        <taxon>Pteridineae</taxon>
        <taxon>Pteridaceae</taxon>
        <taxon>Vittarioideae</taxon>
        <taxon>Adiantum</taxon>
    </lineage>
</organism>
<proteinExistence type="predicted"/>